<dbReference type="GO" id="GO:0061343">
    <property type="term" value="P:cell adhesion involved in heart morphogenesis"/>
    <property type="evidence" value="ECO:0007669"/>
    <property type="project" value="TreeGrafter"/>
</dbReference>
<name>A0A6A0HD67_HYAAZ</name>
<dbReference type="EMBL" id="JQDR03000863">
    <property type="protein sequence ID" value="KAA0203750.1"/>
    <property type="molecule type" value="Genomic_DNA"/>
</dbReference>
<dbReference type="GO" id="GO:0007508">
    <property type="term" value="P:larval heart development"/>
    <property type="evidence" value="ECO:0007669"/>
    <property type="project" value="TreeGrafter"/>
</dbReference>
<protein>
    <recommendedName>
        <fullName evidence="2">Reverse transcriptase domain-containing protein</fullName>
    </recommendedName>
</protein>
<gene>
    <name evidence="1" type="ORF">HAZT_HAZT007551</name>
</gene>
<proteinExistence type="predicted"/>
<organism evidence="1">
    <name type="scientific">Hyalella azteca</name>
    <name type="common">Amphipod</name>
    <dbReference type="NCBI Taxonomy" id="294128"/>
    <lineage>
        <taxon>Eukaryota</taxon>
        <taxon>Metazoa</taxon>
        <taxon>Ecdysozoa</taxon>
        <taxon>Arthropoda</taxon>
        <taxon>Crustacea</taxon>
        <taxon>Multicrustacea</taxon>
        <taxon>Malacostraca</taxon>
        <taxon>Eumalacostraca</taxon>
        <taxon>Peracarida</taxon>
        <taxon>Amphipoda</taxon>
        <taxon>Senticaudata</taxon>
        <taxon>Talitrida</taxon>
        <taxon>Talitroidea</taxon>
        <taxon>Hyalellidae</taxon>
        <taxon>Hyalella</taxon>
    </lineage>
</organism>
<accession>A0A6A0HD67</accession>
<dbReference type="PANTHER" id="PTHR33395:SF22">
    <property type="entry name" value="REVERSE TRANSCRIPTASE DOMAIN-CONTAINING PROTEIN"/>
    <property type="match status" value="1"/>
</dbReference>
<dbReference type="GO" id="GO:0031012">
    <property type="term" value="C:extracellular matrix"/>
    <property type="evidence" value="ECO:0007669"/>
    <property type="project" value="TreeGrafter"/>
</dbReference>
<reference evidence="1" key="3">
    <citation type="submission" date="2019-06" db="EMBL/GenBank/DDBJ databases">
        <authorList>
            <person name="Poynton C."/>
            <person name="Hasenbein S."/>
            <person name="Benoit J.B."/>
            <person name="Sepulveda M.S."/>
            <person name="Poelchau M.F."/>
            <person name="Murali S.C."/>
            <person name="Chen S."/>
            <person name="Glastad K.M."/>
            <person name="Werren J.H."/>
            <person name="Vineis J.H."/>
            <person name="Bowen J.L."/>
            <person name="Friedrich M."/>
            <person name="Jones J."/>
            <person name="Robertson H.M."/>
            <person name="Feyereisen R."/>
            <person name="Mechler-Hickson A."/>
            <person name="Mathers N."/>
            <person name="Lee C.E."/>
            <person name="Colbourne J.K."/>
            <person name="Biales A."/>
            <person name="Johnston J.S."/>
            <person name="Wellborn G.A."/>
            <person name="Rosendale A.J."/>
            <person name="Cridge A.G."/>
            <person name="Munoz-Torres M.C."/>
            <person name="Bain P.A."/>
            <person name="Manny A.R."/>
            <person name="Major K.M."/>
            <person name="Lambert F.N."/>
            <person name="Vulpe C.D."/>
            <person name="Tuck P."/>
            <person name="Blalock B.J."/>
            <person name="Lin Y.-Y."/>
            <person name="Smith M.E."/>
            <person name="Ochoa-Acuna H."/>
            <person name="Chen M.-J.M."/>
            <person name="Childers C.P."/>
            <person name="Qu J."/>
            <person name="Dugan S."/>
            <person name="Lee S.L."/>
            <person name="Chao H."/>
            <person name="Dinh H."/>
            <person name="Han Y."/>
            <person name="Doddapaneni H."/>
            <person name="Worley K.C."/>
            <person name="Muzny D.M."/>
            <person name="Gibbs R.A."/>
            <person name="Richards S."/>
        </authorList>
    </citation>
    <scope>NUCLEOTIDE SEQUENCE</scope>
    <source>
        <strain evidence="1">HAZT.00-mixed</strain>
        <tissue evidence="1">Whole organism</tissue>
    </source>
</reference>
<evidence type="ECO:0000313" key="1">
    <source>
        <dbReference type="EMBL" id="KAA0203750.1"/>
    </source>
</evidence>
<dbReference type="AlphaFoldDB" id="A0A6A0HD67"/>
<dbReference type="PANTHER" id="PTHR33395">
    <property type="entry name" value="TRANSCRIPTASE, PUTATIVE-RELATED-RELATED"/>
    <property type="match status" value="1"/>
</dbReference>
<comment type="caution">
    <text evidence="1">The sequence shown here is derived from an EMBL/GenBank/DDBJ whole genome shotgun (WGS) entry which is preliminary data.</text>
</comment>
<reference evidence="1" key="2">
    <citation type="journal article" date="2018" name="Environ. Sci. Technol.">
        <title>The Toxicogenome of Hyalella azteca: A Model for Sediment Ecotoxicology and Evolutionary Toxicology.</title>
        <authorList>
            <person name="Poynton H.C."/>
            <person name="Hasenbein S."/>
            <person name="Benoit J.B."/>
            <person name="Sepulveda M.S."/>
            <person name="Poelchau M.F."/>
            <person name="Hughes D.S.T."/>
            <person name="Murali S.C."/>
            <person name="Chen S."/>
            <person name="Glastad K.M."/>
            <person name="Goodisman M.A.D."/>
            <person name="Werren J.H."/>
            <person name="Vineis J.H."/>
            <person name="Bowen J.L."/>
            <person name="Friedrich M."/>
            <person name="Jones J."/>
            <person name="Robertson H.M."/>
            <person name="Feyereisen R."/>
            <person name="Mechler-Hickson A."/>
            <person name="Mathers N."/>
            <person name="Lee C.E."/>
            <person name="Colbourne J.K."/>
            <person name="Biales A."/>
            <person name="Johnston J.S."/>
            <person name="Wellborn G.A."/>
            <person name="Rosendale A.J."/>
            <person name="Cridge A.G."/>
            <person name="Munoz-Torres M.C."/>
            <person name="Bain P.A."/>
            <person name="Manny A.R."/>
            <person name="Major K.M."/>
            <person name="Lambert F.N."/>
            <person name="Vulpe C.D."/>
            <person name="Tuck P."/>
            <person name="Blalock B.J."/>
            <person name="Lin Y.Y."/>
            <person name="Smith M.E."/>
            <person name="Ochoa-Acuna H."/>
            <person name="Chen M.M."/>
            <person name="Childers C.P."/>
            <person name="Qu J."/>
            <person name="Dugan S."/>
            <person name="Lee S.L."/>
            <person name="Chao H."/>
            <person name="Dinh H."/>
            <person name="Han Y."/>
            <person name="Doddapaneni H."/>
            <person name="Worley K.C."/>
            <person name="Muzny D.M."/>
            <person name="Gibbs R.A."/>
            <person name="Richards S."/>
        </authorList>
    </citation>
    <scope>NUCLEOTIDE SEQUENCE</scope>
    <source>
        <strain evidence="1">HAZT.00-mixed</strain>
        <tissue evidence="1">Whole organism</tissue>
    </source>
</reference>
<dbReference type="Proteomes" id="UP000711488">
    <property type="component" value="Unassembled WGS sequence"/>
</dbReference>
<sequence length="232" mass="26332">MGEDLNHVIWDEGEKDVNEAWTAFRRLLENLIKRFVPKVRNSEVQKKKLLDCGTLTFVRKKHKLYRQEKGGDLPDMSEYTYDRKLSDLQITEEAVRKQLASLKKDKAPGPDGISPSLLAEPLAKPIAIIFRKSLESSTIAADWRTANVTPIFKKESGSQGTRLCAPTWRTFRGGHPATKLIAGLKGKQYPERLTSLGLPSLGHRRLRGDMIDVFNYVHSTYKADRPQLHGEH</sequence>
<reference evidence="1" key="1">
    <citation type="submission" date="2014-08" db="EMBL/GenBank/DDBJ databases">
        <authorList>
            <person name="Murali S."/>
            <person name="Richards S."/>
            <person name="Bandaranaike D."/>
            <person name="Bellair M."/>
            <person name="Blankenburg K."/>
            <person name="Chao H."/>
            <person name="Dinh H."/>
            <person name="Doddapaneni H."/>
            <person name="Dugan-Rocha S."/>
            <person name="Elkadiri S."/>
            <person name="Gnanaolivu R."/>
            <person name="Hughes D."/>
            <person name="Lee S."/>
            <person name="Li M."/>
            <person name="Ming W."/>
            <person name="Munidasa M."/>
            <person name="Muniz J."/>
            <person name="Nguyen L."/>
            <person name="Osuji N."/>
            <person name="Pu L.-L."/>
            <person name="Puazo M."/>
            <person name="Skinner E."/>
            <person name="Qu C."/>
            <person name="Quiroz J."/>
            <person name="Raj R."/>
            <person name="Weissenberger G."/>
            <person name="Xin Y."/>
            <person name="Zou X."/>
            <person name="Han Y."/>
            <person name="Worley K."/>
            <person name="Muzny D."/>
            <person name="Gibbs R."/>
        </authorList>
    </citation>
    <scope>NUCLEOTIDE SEQUENCE</scope>
    <source>
        <strain evidence="1">HAZT.00-mixed</strain>
        <tissue evidence="1">Whole organism</tissue>
    </source>
</reference>
<evidence type="ECO:0008006" key="2">
    <source>
        <dbReference type="Google" id="ProtNLM"/>
    </source>
</evidence>
<dbReference type="OrthoDB" id="6378258at2759"/>